<dbReference type="NCBIfam" id="TIGR00095">
    <property type="entry name" value="16S rRNA (guanine(966)-N(2))-methyltransferase RsmD"/>
    <property type="match status" value="1"/>
</dbReference>
<protein>
    <submittedName>
        <fullName evidence="4">16S rRNA (Guanine(966)-N(2))-methyltransferase RsmD</fullName>
        <ecNumber evidence="4">2.1.1.171</ecNumber>
    </submittedName>
</protein>
<name>A0AAI9AJ83_9BACT</name>
<dbReference type="RefSeq" id="WP_007473487.1">
    <property type="nucleotide sequence ID" value="NZ_ABCJ01000001.1"/>
</dbReference>
<dbReference type="Proteomes" id="UP000003288">
    <property type="component" value="Unassembled WGS sequence"/>
</dbReference>
<keyword evidence="2 4" id="KW-0808">Transferase</keyword>
<dbReference type="PANTHER" id="PTHR43542:SF1">
    <property type="entry name" value="METHYLTRANSFERASE"/>
    <property type="match status" value="1"/>
</dbReference>
<sequence length="196" mass="22721">MEKGNIRIIGGKYRGKKLYMGDKETTRSTKQILKESIFNSLQWEVPDSTWVEVFSGVGSIGLEAISRGAKKAYFLEKDPEAAKVLKRNIDSLKEEDKEKCEIILGDSFDTIWDVIEKLKRDKNKAIFYFDPPFAIREGYEDIYEKVQNLIKQLPKLNVDKILIEHQSDYEFPQNLGKYKKTKTKKFGKSSVTFYEG</sequence>
<dbReference type="Proteomes" id="UP000306825">
    <property type="component" value="Chromosome"/>
</dbReference>
<dbReference type="EMBL" id="ABCJ01000001">
    <property type="protein sequence ID" value="EDM24502.1"/>
    <property type="molecule type" value="Genomic_DNA"/>
</dbReference>
<accession>A0AAI9AJ83</accession>
<organism evidence="3 5">
    <name type="scientific">Caminibacter mediatlanticus TB-2</name>
    <dbReference type="NCBI Taxonomy" id="391592"/>
    <lineage>
        <taxon>Bacteria</taxon>
        <taxon>Pseudomonadati</taxon>
        <taxon>Campylobacterota</taxon>
        <taxon>Epsilonproteobacteria</taxon>
        <taxon>Nautiliales</taxon>
        <taxon>Nautiliaceae</taxon>
        <taxon>Caminibacter</taxon>
    </lineage>
</organism>
<evidence type="ECO:0000313" key="4">
    <source>
        <dbReference type="EMBL" id="QCT95148.1"/>
    </source>
</evidence>
<dbReference type="InterPro" id="IPR029063">
    <property type="entry name" value="SAM-dependent_MTases_sf"/>
</dbReference>
<dbReference type="AlphaFoldDB" id="A0AAI9AJ83"/>
<dbReference type="PIRSF" id="PIRSF004553">
    <property type="entry name" value="CHP00095"/>
    <property type="match status" value="1"/>
</dbReference>
<reference evidence="3 5" key="1">
    <citation type="journal article" date="2011" name="Stand. Genomic Sci.">
        <title>Draft genome sequence of Caminibacter mediatlanticus strain TB-2, an epsilonproteobacterium isolated from a deep-sea hydrothermal vent.</title>
        <authorList>
            <person name="Giovannelli D."/>
            <person name="Ferriera S."/>
            <person name="Johnson J."/>
            <person name="Kravitz S."/>
            <person name="Perez-Rodriguez I."/>
            <person name="Ricci J."/>
            <person name="O'Brien C."/>
            <person name="Voordeckers J.W."/>
            <person name="Bini E."/>
            <person name="Vetriani C."/>
        </authorList>
    </citation>
    <scope>NUCLEOTIDE SEQUENCE [LARGE SCALE GENOMIC DNA]</scope>
    <source>
        <strain evidence="3 5">TB-2</strain>
    </source>
</reference>
<reference evidence="4 6" key="2">
    <citation type="submission" date="2019-05" db="EMBL/GenBank/DDBJ databases">
        <title>A comparative analysis of the Nautiliaceae.</title>
        <authorList>
            <person name="Grosche A."/>
            <person name="Smedile F."/>
            <person name="Vetriani C."/>
        </authorList>
    </citation>
    <scope>NUCLEOTIDE SEQUENCE [LARGE SCALE GENOMIC DNA]</scope>
    <source>
        <strain evidence="4 6">TB-2</strain>
    </source>
</reference>
<keyword evidence="6" id="KW-1185">Reference proteome</keyword>
<gene>
    <name evidence="4" type="primary">rsmD</name>
    <name evidence="3" type="ORF">CMTB2_03263</name>
    <name evidence="4" type="ORF">FE773_08075</name>
</gene>
<dbReference type="EC" id="2.1.1.171" evidence="4"/>
<dbReference type="Pfam" id="PF03602">
    <property type="entry name" value="Cons_hypoth95"/>
    <property type="match status" value="1"/>
</dbReference>
<evidence type="ECO:0000313" key="6">
    <source>
        <dbReference type="Proteomes" id="UP000306825"/>
    </source>
</evidence>
<dbReference type="CDD" id="cd02440">
    <property type="entry name" value="AdoMet_MTases"/>
    <property type="match status" value="1"/>
</dbReference>
<keyword evidence="1 4" id="KW-0489">Methyltransferase</keyword>
<dbReference type="Gene3D" id="3.40.50.150">
    <property type="entry name" value="Vaccinia Virus protein VP39"/>
    <property type="match status" value="1"/>
</dbReference>
<dbReference type="InterPro" id="IPR004398">
    <property type="entry name" value="RNA_MeTrfase_RsmD"/>
</dbReference>
<evidence type="ECO:0000256" key="1">
    <source>
        <dbReference type="ARBA" id="ARBA00022603"/>
    </source>
</evidence>
<proteinExistence type="predicted"/>
<evidence type="ECO:0000313" key="3">
    <source>
        <dbReference type="EMBL" id="EDM24502.1"/>
    </source>
</evidence>
<dbReference type="GO" id="GO:0052913">
    <property type="term" value="F:16S rRNA (guanine(966)-N(2))-methyltransferase activity"/>
    <property type="evidence" value="ECO:0007669"/>
    <property type="project" value="UniProtKB-EC"/>
</dbReference>
<dbReference type="EMBL" id="CP040463">
    <property type="protein sequence ID" value="QCT95148.1"/>
    <property type="molecule type" value="Genomic_DNA"/>
</dbReference>
<evidence type="ECO:0000313" key="5">
    <source>
        <dbReference type="Proteomes" id="UP000003288"/>
    </source>
</evidence>
<evidence type="ECO:0000256" key="2">
    <source>
        <dbReference type="ARBA" id="ARBA00022679"/>
    </source>
</evidence>
<dbReference type="PANTHER" id="PTHR43542">
    <property type="entry name" value="METHYLTRANSFERASE"/>
    <property type="match status" value="1"/>
</dbReference>
<dbReference type="SUPFAM" id="SSF53335">
    <property type="entry name" value="S-adenosyl-L-methionine-dependent methyltransferases"/>
    <property type="match status" value="1"/>
</dbReference>